<evidence type="ECO:0000313" key="3">
    <source>
        <dbReference type="EMBL" id="TPP63078.1"/>
    </source>
</evidence>
<comment type="caution">
    <text evidence="3">The sequence shown here is derived from an EMBL/GenBank/DDBJ whole genome shotgun (WGS) entry which is preliminary data.</text>
</comment>
<feature type="domain" description="Saccharopine dehydrogenase-like C-terminal" evidence="2">
    <location>
        <begin position="1"/>
        <end position="83"/>
    </location>
</feature>
<dbReference type="Pfam" id="PF16653">
    <property type="entry name" value="Sacchrp_dh_C"/>
    <property type="match status" value="1"/>
</dbReference>
<keyword evidence="1" id="KW-0560">Oxidoreductase</keyword>
<name>A0A504YZ46_FASGI</name>
<gene>
    <name evidence="3" type="ORF">FGIG_09527</name>
</gene>
<dbReference type="PANTHER" id="PTHR11133">
    <property type="entry name" value="SACCHAROPINE DEHYDROGENASE"/>
    <property type="match status" value="1"/>
</dbReference>
<evidence type="ECO:0000313" key="4">
    <source>
        <dbReference type="Proteomes" id="UP000316759"/>
    </source>
</evidence>
<sequence length="95" mass="10546">MAHELVIDWPNKKQREKRNVSLVAYGKVGQGKSGLAMSRTVGIPAAIAAKMILDGEITDKGIVLPLQRNIYKPILENLKIEGIEAQETSRYFDLP</sequence>
<dbReference type="Gene3D" id="3.40.50.720">
    <property type="entry name" value="NAD(P)-binding Rossmann-like Domain"/>
    <property type="match status" value="1"/>
</dbReference>
<dbReference type="GO" id="GO:0005737">
    <property type="term" value="C:cytoplasm"/>
    <property type="evidence" value="ECO:0007669"/>
    <property type="project" value="TreeGrafter"/>
</dbReference>
<dbReference type="EMBL" id="SUNJ01006108">
    <property type="protein sequence ID" value="TPP63078.1"/>
    <property type="molecule type" value="Genomic_DNA"/>
</dbReference>
<dbReference type="InterPro" id="IPR051168">
    <property type="entry name" value="AASS"/>
</dbReference>
<evidence type="ECO:0000259" key="2">
    <source>
        <dbReference type="Pfam" id="PF16653"/>
    </source>
</evidence>
<keyword evidence="4" id="KW-1185">Reference proteome</keyword>
<organism evidence="3 4">
    <name type="scientific">Fasciola gigantica</name>
    <name type="common">Giant liver fluke</name>
    <dbReference type="NCBI Taxonomy" id="46835"/>
    <lineage>
        <taxon>Eukaryota</taxon>
        <taxon>Metazoa</taxon>
        <taxon>Spiralia</taxon>
        <taxon>Lophotrochozoa</taxon>
        <taxon>Platyhelminthes</taxon>
        <taxon>Trematoda</taxon>
        <taxon>Digenea</taxon>
        <taxon>Plagiorchiida</taxon>
        <taxon>Echinostomata</taxon>
        <taxon>Echinostomatoidea</taxon>
        <taxon>Fasciolidae</taxon>
        <taxon>Fasciola</taxon>
    </lineage>
</organism>
<dbReference type="STRING" id="46835.A0A504YZ46"/>
<reference evidence="3 4" key="1">
    <citation type="submission" date="2019-04" db="EMBL/GenBank/DDBJ databases">
        <title>Annotation for the trematode Fasciola gigantica.</title>
        <authorList>
            <person name="Choi Y.-J."/>
        </authorList>
    </citation>
    <scope>NUCLEOTIDE SEQUENCE [LARGE SCALE GENOMIC DNA]</scope>
    <source>
        <strain evidence="3">Uganda_cow_1</strain>
    </source>
</reference>
<dbReference type="Proteomes" id="UP000316759">
    <property type="component" value="Unassembled WGS sequence"/>
</dbReference>
<dbReference type="GO" id="GO:0019878">
    <property type="term" value="P:lysine biosynthetic process via aminoadipic acid"/>
    <property type="evidence" value="ECO:0007669"/>
    <property type="project" value="TreeGrafter"/>
</dbReference>
<proteinExistence type="predicted"/>
<evidence type="ECO:0000256" key="1">
    <source>
        <dbReference type="ARBA" id="ARBA00023002"/>
    </source>
</evidence>
<dbReference type="AlphaFoldDB" id="A0A504YZ46"/>
<dbReference type="PANTHER" id="PTHR11133:SF22">
    <property type="entry name" value="ALPHA-AMINOADIPIC SEMIALDEHYDE SYNTHASE, MITOCHONDRIAL"/>
    <property type="match status" value="1"/>
</dbReference>
<protein>
    <submittedName>
        <fullName evidence="3">Alpha-aminoadipic semialdehyde synthase mitochondrial</fullName>
    </submittedName>
</protein>
<accession>A0A504YZ46</accession>
<dbReference type="GO" id="GO:0004753">
    <property type="term" value="F:saccharopine dehydrogenase activity"/>
    <property type="evidence" value="ECO:0007669"/>
    <property type="project" value="TreeGrafter"/>
</dbReference>
<dbReference type="OrthoDB" id="10059875at2759"/>
<dbReference type="InterPro" id="IPR032095">
    <property type="entry name" value="Sacchrp_dh-like_C"/>
</dbReference>